<evidence type="ECO:0008006" key="3">
    <source>
        <dbReference type="Google" id="ProtNLM"/>
    </source>
</evidence>
<dbReference type="RefSeq" id="WP_068499552.1">
    <property type="nucleotide sequence ID" value="NZ_LWQU01000131.1"/>
</dbReference>
<dbReference type="InterPro" id="IPR041492">
    <property type="entry name" value="HAD_2"/>
</dbReference>
<dbReference type="Gene3D" id="3.40.50.1000">
    <property type="entry name" value="HAD superfamily/HAD-like"/>
    <property type="match status" value="1"/>
</dbReference>
<dbReference type="Pfam" id="PF13419">
    <property type="entry name" value="HAD_2"/>
    <property type="match status" value="1"/>
</dbReference>
<dbReference type="InterPro" id="IPR023214">
    <property type="entry name" value="HAD_sf"/>
</dbReference>
<comment type="caution">
    <text evidence="1">The sequence shown here is derived from an EMBL/GenBank/DDBJ whole genome shotgun (WGS) entry which is preliminary data.</text>
</comment>
<dbReference type="PANTHER" id="PTHR43481:SF4">
    <property type="entry name" value="GLYCEROL-1-PHOSPHATE PHOSPHOHYDROLASE 1-RELATED"/>
    <property type="match status" value="1"/>
</dbReference>
<reference evidence="1 2" key="1">
    <citation type="submission" date="2016-04" db="EMBL/GenBank/DDBJ databases">
        <title>Draft genome sequence of freshwater magnetotactic bacteria Magnetospirillum marisnigri SP-1 and Magnetospirillum moscoviense BB-1.</title>
        <authorList>
            <person name="Koziaeva V."/>
            <person name="Dziuba M.V."/>
            <person name="Ivanov T.M."/>
            <person name="Kuznetsov B."/>
            <person name="Grouzdev D.S."/>
        </authorList>
    </citation>
    <scope>NUCLEOTIDE SEQUENCE [LARGE SCALE GENOMIC DNA]</scope>
    <source>
        <strain evidence="1 2">BB-1</strain>
    </source>
</reference>
<gene>
    <name evidence="1" type="ORF">A6A05_10855</name>
</gene>
<dbReference type="SFLD" id="SFLDS00003">
    <property type="entry name" value="Haloacid_Dehalogenase"/>
    <property type="match status" value="1"/>
</dbReference>
<dbReference type="STRING" id="1437059.A6A05_10855"/>
<name>A0A178MT04_9PROT</name>
<dbReference type="SFLD" id="SFLDG01129">
    <property type="entry name" value="C1.5:_HAD__Beta-PGM__Phosphata"/>
    <property type="match status" value="1"/>
</dbReference>
<dbReference type="InterPro" id="IPR006439">
    <property type="entry name" value="HAD-SF_hydro_IA"/>
</dbReference>
<dbReference type="InterPro" id="IPR023198">
    <property type="entry name" value="PGP-like_dom2"/>
</dbReference>
<proteinExistence type="predicted"/>
<sequence length="216" mass="22856">MNHTPPRALLLDMDGTLADSLGIMRQVFARLMAELGLPDTDQAFDSLNGPPLWQCAKILVARHGLGLEAAAIHRRWLDILDEEYPNVRAMAGARELLDEAHARQWRCCLVTSAGRAMAREWLARSGLAPLVPLVVGGDDVTRGKPHPDPYLAGLALTGAAAGDSLAVEDSPAGAMAALAAGIPTCLVGGHQPLPDGARRLASLAEVRELLVSRSSP</sequence>
<dbReference type="NCBIfam" id="TIGR01509">
    <property type="entry name" value="HAD-SF-IA-v3"/>
    <property type="match status" value="1"/>
</dbReference>
<evidence type="ECO:0000313" key="2">
    <source>
        <dbReference type="Proteomes" id="UP000078543"/>
    </source>
</evidence>
<organism evidence="1 2">
    <name type="scientific">Magnetospirillum moscoviense</name>
    <dbReference type="NCBI Taxonomy" id="1437059"/>
    <lineage>
        <taxon>Bacteria</taxon>
        <taxon>Pseudomonadati</taxon>
        <taxon>Pseudomonadota</taxon>
        <taxon>Alphaproteobacteria</taxon>
        <taxon>Rhodospirillales</taxon>
        <taxon>Rhodospirillaceae</taxon>
        <taxon>Magnetospirillum</taxon>
    </lineage>
</organism>
<dbReference type="InterPro" id="IPR051806">
    <property type="entry name" value="HAD-like_SPP"/>
</dbReference>
<protein>
    <recommendedName>
        <fullName evidence="3">Haloacid dehalogenase</fullName>
    </recommendedName>
</protein>
<dbReference type="PANTHER" id="PTHR43481">
    <property type="entry name" value="FRUCTOSE-1-PHOSPHATE PHOSPHATASE"/>
    <property type="match status" value="1"/>
</dbReference>
<dbReference type="SUPFAM" id="SSF56784">
    <property type="entry name" value="HAD-like"/>
    <property type="match status" value="1"/>
</dbReference>
<dbReference type="EMBL" id="LWQU01000131">
    <property type="protein sequence ID" value="OAN51362.1"/>
    <property type="molecule type" value="Genomic_DNA"/>
</dbReference>
<dbReference type="OrthoDB" id="9800058at2"/>
<accession>A0A178MT04</accession>
<dbReference type="InterPro" id="IPR036412">
    <property type="entry name" value="HAD-like_sf"/>
</dbReference>
<dbReference type="Gene3D" id="1.10.150.240">
    <property type="entry name" value="Putative phosphatase, domain 2"/>
    <property type="match status" value="1"/>
</dbReference>
<keyword evidence="2" id="KW-1185">Reference proteome</keyword>
<dbReference type="AlphaFoldDB" id="A0A178MT04"/>
<evidence type="ECO:0000313" key="1">
    <source>
        <dbReference type="EMBL" id="OAN51362.1"/>
    </source>
</evidence>
<dbReference type="Proteomes" id="UP000078543">
    <property type="component" value="Unassembled WGS sequence"/>
</dbReference>
<dbReference type="GO" id="GO:0050308">
    <property type="term" value="F:sugar-phosphatase activity"/>
    <property type="evidence" value="ECO:0007669"/>
    <property type="project" value="TreeGrafter"/>
</dbReference>